<sequence>MFIPYLSYLSPKVEDLWNTWEIRVFVLLSLFVQCILASCASERKRSRKSRPLITLAYSLANWVAPYTIGLISNRSSYNRSSDKHGCAPDFAGIDSNVLAFWAPFLLLHLGGPDNVTSLSADENDMWNEALIRLILQTVTTVSIIFFRSTTNPFNWATQLVFCAGIMKYVERVLSLYFASSRGWEKSSATQMTPDAGPDYEKLSEAQLAMREANLPTQEESVPLPPKEFKPHSSNLQGVELEFDTRSKQLDQELLLQFAQCFYNVFGGLFFGGVSYGHKQRQFTRDFFLKRSSHDAFKLAEIELSFLHKDLHTKAAATPRLDGSPTMRILTLVLITAASILFYRNDKHCLSDEDIGVSYALVFGALVLELVSLLMVLLSGRNAIVFNYYNWVKCIANAIVNMRKWSESFSKCNLICYYLCHRISPRRIRILANMVLIGPALQAWKLKRTVTSDIVSESLKDKIFTELCMRSKLAQNIETATKICSQRGDWVLMQRSCYIQLKWSLGEVEYGHSLLLWHIATDLLCYNIKDCADNALHSERQFCKDISEYLLYLLLAKSNMIDPAAGNWVKIFQDTSLEANRLFRKRSVTDHEQACEAILSVNTDIKPVVLKGDASESVLFDACRLAKQLLGLTEDRRWSLMSGVWMELLTYAAFHSEGTDHAEQPSEGGELLTFVWLLMNHLGLGKQFSEEHARTGYRVVVKK</sequence>
<accession>A0ACB7ZD03</accession>
<dbReference type="Proteomes" id="UP000828048">
    <property type="component" value="Chromosome 12"/>
</dbReference>
<keyword evidence="2" id="KW-1185">Reference proteome</keyword>
<gene>
    <name evidence="1" type="ORF">Vadar_016119</name>
</gene>
<dbReference type="EMBL" id="CM037162">
    <property type="protein sequence ID" value="KAH7863326.1"/>
    <property type="molecule type" value="Genomic_DNA"/>
</dbReference>
<comment type="caution">
    <text evidence="1">The sequence shown here is derived from an EMBL/GenBank/DDBJ whole genome shotgun (WGS) entry which is preliminary data.</text>
</comment>
<evidence type="ECO:0000313" key="1">
    <source>
        <dbReference type="EMBL" id="KAH7863326.1"/>
    </source>
</evidence>
<reference evidence="1 2" key="1">
    <citation type="journal article" date="2021" name="Hortic Res">
        <title>High-quality reference genome and annotation aids understanding of berry development for evergreen blueberry (Vaccinium darrowii).</title>
        <authorList>
            <person name="Yu J."/>
            <person name="Hulse-Kemp A.M."/>
            <person name="Babiker E."/>
            <person name="Staton M."/>
        </authorList>
    </citation>
    <scope>NUCLEOTIDE SEQUENCE [LARGE SCALE GENOMIC DNA]</scope>
    <source>
        <strain evidence="2">cv. NJ 8807/NJ 8810</strain>
        <tissue evidence="1">Young leaf</tissue>
    </source>
</reference>
<organism evidence="1 2">
    <name type="scientific">Vaccinium darrowii</name>
    <dbReference type="NCBI Taxonomy" id="229202"/>
    <lineage>
        <taxon>Eukaryota</taxon>
        <taxon>Viridiplantae</taxon>
        <taxon>Streptophyta</taxon>
        <taxon>Embryophyta</taxon>
        <taxon>Tracheophyta</taxon>
        <taxon>Spermatophyta</taxon>
        <taxon>Magnoliopsida</taxon>
        <taxon>eudicotyledons</taxon>
        <taxon>Gunneridae</taxon>
        <taxon>Pentapetalae</taxon>
        <taxon>asterids</taxon>
        <taxon>Ericales</taxon>
        <taxon>Ericaceae</taxon>
        <taxon>Vaccinioideae</taxon>
        <taxon>Vaccinieae</taxon>
        <taxon>Vaccinium</taxon>
    </lineage>
</organism>
<name>A0ACB7ZD03_9ERIC</name>
<protein>
    <submittedName>
        <fullName evidence="1">Uncharacterized protein</fullName>
    </submittedName>
</protein>
<proteinExistence type="predicted"/>
<evidence type="ECO:0000313" key="2">
    <source>
        <dbReference type="Proteomes" id="UP000828048"/>
    </source>
</evidence>